<feature type="region of interest" description="Disordered" evidence="1">
    <location>
        <begin position="77"/>
        <end position="105"/>
    </location>
</feature>
<proteinExistence type="predicted"/>
<dbReference type="EMBL" id="ASPP01032610">
    <property type="protein sequence ID" value="ETO03694.1"/>
    <property type="molecule type" value="Genomic_DNA"/>
</dbReference>
<protein>
    <recommendedName>
        <fullName evidence="4">MIT domain-containing protein</fullName>
    </recommendedName>
</protein>
<name>X6LPY3_RETFI</name>
<dbReference type="InterPro" id="IPR036181">
    <property type="entry name" value="MIT_dom_sf"/>
</dbReference>
<dbReference type="Proteomes" id="UP000023152">
    <property type="component" value="Unassembled WGS sequence"/>
</dbReference>
<feature type="non-terminal residue" evidence="2">
    <location>
        <position position="184"/>
    </location>
</feature>
<accession>X6LPY3</accession>
<gene>
    <name evidence="2" type="ORF">RFI_33708</name>
</gene>
<evidence type="ECO:0000313" key="2">
    <source>
        <dbReference type="EMBL" id="ETO03694.1"/>
    </source>
</evidence>
<dbReference type="AlphaFoldDB" id="X6LPY3"/>
<organism evidence="2 3">
    <name type="scientific">Reticulomyxa filosa</name>
    <dbReference type="NCBI Taxonomy" id="46433"/>
    <lineage>
        <taxon>Eukaryota</taxon>
        <taxon>Sar</taxon>
        <taxon>Rhizaria</taxon>
        <taxon>Retaria</taxon>
        <taxon>Foraminifera</taxon>
        <taxon>Monothalamids</taxon>
        <taxon>Reticulomyxidae</taxon>
        <taxon>Reticulomyxa</taxon>
    </lineage>
</organism>
<reference evidence="2 3" key="1">
    <citation type="journal article" date="2013" name="Curr. Biol.">
        <title>The Genome of the Foraminiferan Reticulomyxa filosa.</title>
        <authorList>
            <person name="Glockner G."/>
            <person name="Hulsmann N."/>
            <person name="Schleicher M."/>
            <person name="Noegel A.A."/>
            <person name="Eichinger L."/>
            <person name="Gallinger C."/>
            <person name="Pawlowski J."/>
            <person name="Sierra R."/>
            <person name="Euteneuer U."/>
            <person name="Pillet L."/>
            <person name="Moustafa A."/>
            <person name="Platzer M."/>
            <person name="Groth M."/>
            <person name="Szafranski K."/>
            <person name="Schliwa M."/>
        </authorList>
    </citation>
    <scope>NUCLEOTIDE SEQUENCE [LARGE SCALE GENOMIC DNA]</scope>
</reference>
<evidence type="ECO:0008006" key="4">
    <source>
        <dbReference type="Google" id="ProtNLM"/>
    </source>
</evidence>
<sequence length="184" mass="20128">MKNSKGKQEAAIKYYEKGLPMLEEILKTIDNSIERRQCKAKIDVYRHNMQKLKNLRTKLNSASSNAFPEIRGVSGTGSLSLTRTHSDSSKSKRKNAGGSKRNSFGSAAGNEDILFEPHFNHFRKHSGTIKIITVNSQTSLTLPSKDGPLGADGGALFQIICSGKLTISTIADCDTKDLYHTLGV</sequence>
<evidence type="ECO:0000256" key="1">
    <source>
        <dbReference type="SAM" id="MobiDB-lite"/>
    </source>
</evidence>
<keyword evidence="3" id="KW-1185">Reference proteome</keyword>
<evidence type="ECO:0000313" key="3">
    <source>
        <dbReference type="Proteomes" id="UP000023152"/>
    </source>
</evidence>
<dbReference type="SUPFAM" id="SSF116846">
    <property type="entry name" value="MIT domain"/>
    <property type="match status" value="1"/>
</dbReference>
<comment type="caution">
    <text evidence="2">The sequence shown here is derived from an EMBL/GenBank/DDBJ whole genome shotgun (WGS) entry which is preliminary data.</text>
</comment>